<comment type="caution">
    <text evidence="1">The sequence shown here is derived from an EMBL/GenBank/DDBJ whole genome shotgun (WGS) entry which is preliminary data.</text>
</comment>
<dbReference type="Pfam" id="PF11913">
    <property type="entry name" value="DUF3431"/>
    <property type="match status" value="1"/>
</dbReference>
<dbReference type="PANTHER" id="PTHR37490:SF2">
    <property type="match status" value="1"/>
</dbReference>
<dbReference type="AlphaFoldDB" id="A0AAN7WR85"/>
<evidence type="ECO:0000313" key="2">
    <source>
        <dbReference type="Proteomes" id="UP001310594"/>
    </source>
</evidence>
<sequence>MRLTSIKPHLFKRFLLVTLTLTILYFAFYNIGPAIRYNVVPHPHPALLDSENVHPSNNDTLPSVSLVIASIKGDDISWAYNLPIPNLKVFQYVSNDPYAEYHPYQAKGREALMYFTYLHDFYDSLYDITIFVHADETPWHVEGTLLQNTSFALSILDLEQVQKRGYFNLRATWRAGCPAWINTQKTFADTDRKEEEPYMAEAWHANFGEDEVVPEQVGGPCCSQFAVTREAIRRRPREQYRRSMDWLLSSRWSDAVLGRVWEHMWPRLFTDDASDCSHPERGSLCQMYGVCFETDRQLNDYKELWEVRERLKEDMSFFRAVWDAGNAAAAEQRLVEVNSEIERQLSVALQRDNV</sequence>
<gene>
    <name evidence="1" type="ORF">LTR97_000525</name>
</gene>
<name>A0AAN7WR85_9PEZI</name>
<dbReference type="EMBL" id="JAVRQU010000001">
    <property type="protein sequence ID" value="KAK5707986.1"/>
    <property type="molecule type" value="Genomic_DNA"/>
</dbReference>
<accession>A0AAN7WR85</accession>
<dbReference type="PANTHER" id="PTHR37490">
    <property type="entry name" value="EXPRESSED PROTEIN"/>
    <property type="match status" value="1"/>
</dbReference>
<proteinExistence type="predicted"/>
<dbReference type="Proteomes" id="UP001310594">
    <property type="component" value="Unassembled WGS sequence"/>
</dbReference>
<protein>
    <submittedName>
        <fullName evidence="1">Uncharacterized protein</fullName>
    </submittedName>
</protein>
<evidence type="ECO:0000313" key="1">
    <source>
        <dbReference type="EMBL" id="KAK5707986.1"/>
    </source>
</evidence>
<dbReference type="InterPro" id="IPR021838">
    <property type="entry name" value="DUF3431"/>
</dbReference>
<reference evidence="1" key="1">
    <citation type="submission" date="2023-08" db="EMBL/GenBank/DDBJ databases">
        <title>Black Yeasts Isolated from many extreme environments.</title>
        <authorList>
            <person name="Coleine C."/>
            <person name="Stajich J.E."/>
            <person name="Selbmann L."/>
        </authorList>
    </citation>
    <scope>NUCLEOTIDE SEQUENCE</scope>
    <source>
        <strain evidence="1">CCFEE 5810</strain>
    </source>
</reference>
<organism evidence="1 2">
    <name type="scientific">Elasticomyces elasticus</name>
    <dbReference type="NCBI Taxonomy" id="574655"/>
    <lineage>
        <taxon>Eukaryota</taxon>
        <taxon>Fungi</taxon>
        <taxon>Dikarya</taxon>
        <taxon>Ascomycota</taxon>
        <taxon>Pezizomycotina</taxon>
        <taxon>Dothideomycetes</taxon>
        <taxon>Dothideomycetidae</taxon>
        <taxon>Mycosphaerellales</taxon>
        <taxon>Teratosphaeriaceae</taxon>
        <taxon>Elasticomyces</taxon>
    </lineage>
</organism>